<dbReference type="eggNOG" id="ENOG50303VH">
    <property type="taxonomic scope" value="Bacteria"/>
</dbReference>
<accession>W0AG95</accession>
<dbReference type="KEGG" id="ssan:NX02_14955"/>
<protein>
    <recommendedName>
        <fullName evidence="3">VOC domain-containing protein</fullName>
    </recommendedName>
</protein>
<evidence type="ECO:0008006" key="3">
    <source>
        <dbReference type="Google" id="ProtNLM"/>
    </source>
</evidence>
<dbReference type="RefSeq" id="WP_025292878.1">
    <property type="nucleotide sequence ID" value="NZ_CP006644.1"/>
</dbReference>
<evidence type="ECO:0000313" key="2">
    <source>
        <dbReference type="Proteomes" id="UP000018851"/>
    </source>
</evidence>
<keyword evidence="2" id="KW-1185">Reference proteome</keyword>
<dbReference type="STRING" id="1123269.NX02_14955"/>
<dbReference type="Proteomes" id="UP000018851">
    <property type="component" value="Chromosome"/>
</dbReference>
<dbReference type="PATRIC" id="fig|1123269.5.peg.2917"/>
<dbReference type="HOGENOM" id="CLU_114050_0_0_5"/>
<gene>
    <name evidence="1" type="ORF">NX02_14955</name>
</gene>
<dbReference type="OrthoDB" id="512901at2"/>
<name>W0AG95_9SPHN</name>
<dbReference type="EMBL" id="CP006644">
    <property type="protein sequence ID" value="AHE54675.1"/>
    <property type="molecule type" value="Genomic_DNA"/>
</dbReference>
<organism evidence="1 2">
    <name type="scientific">Sphingomonas sanxanigenens DSM 19645 = NX02</name>
    <dbReference type="NCBI Taxonomy" id="1123269"/>
    <lineage>
        <taxon>Bacteria</taxon>
        <taxon>Pseudomonadati</taxon>
        <taxon>Pseudomonadota</taxon>
        <taxon>Alphaproteobacteria</taxon>
        <taxon>Sphingomonadales</taxon>
        <taxon>Sphingomonadaceae</taxon>
        <taxon>Sphingomonas</taxon>
    </lineage>
</organism>
<proteinExistence type="predicted"/>
<reference evidence="1 2" key="1">
    <citation type="submission" date="2013-07" db="EMBL/GenBank/DDBJ databases">
        <title>Completed genome of Sphingomonas sanxanigenens NX02.</title>
        <authorList>
            <person name="Ma T."/>
            <person name="Huang H."/>
            <person name="Wu M."/>
            <person name="Li X."/>
            <person name="Li G."/>
        </authorList>
    </citation>
    <scope>NUCLEOTIDE SEQUENCE [LARGE SCALE GENOMIC DNA]</scope>
    <source>
        <strain evidence="1 2">NX02</strain>
    </source>
</reference>
<evidence type="ECO:0000313" key="1">
    <source>
        <dbReference type="EMBL" id="AHE54675.1"/>
    </source>
</evidence>
<dbReference type="AlphaFoldDB" id="W0AG95"/>
<sequence length="159" mass="17351">MLFHVSIEADEPRRVAGVLAEIMGGIATPFPPVIDGSWVAHAGDDRNTLVEVYPRGTELHRAADGATGLLAHRPRHNPTHFALATALAEDAVKAIAAREGWHAETFSRDGLFHVIELWIEGSQMIELLPPSFQAEYLESLTIDRWRAMLGGHPAMAEAA</sequence>